<evidence type="ECO:0000313" key="9">
    <source>
        <dbReference type="Proteomes" id="UP000799772"/>
    </source>
</evidence>
<organism evidence="8 9">
    <name type="scientific">Rhizodiscina lignyota</name>
    <dbReference type="NCBI Taxonomy" id="1504668"/>
    <lineage>
        <taxon>Eukaryota</taxon>
        <taxon>Fungi</taxon>
        <taxon>Dikarya</taxon>
        <taxon>Ascomycota</taxon>
        <taxon>Pezizomycotina</taxon>
        <taxon>Dothideomycetes</taxon>
        <taxon>Pleosporomycetidae</taxon>
        <taxon>Aulographales</taxon>
        <taxon>Rhizodiscinaceae</taxon>
        <taxon>Rhizodiscina</taxon>
    </lineage>
</organism>
<keyword evidence="9" id="KW-1185">Reference proteome</keyword>
<dbReference type="Gene3D" id="3.30.160.60">
    <property type="entry name" value="Classic Zinc Finger"/>
    <property type="match status" value="1"/>
</dbReference>
<dbReference type="SUPFAM" id="SSF57667">
    <property type="entry name" value="beta-beta-alpha zinc fingers"/>
    <property type="match status" value="1"/>
</dbReference>
<evidence type="ECO:0000313" key="8">
    <source>
        <dbReference type="EMBL" id="KAF2098450.1"/>
    </source>
</evidence>
<dbReference type="GO" id="GO:0005634">
    <property type="term" value="C:nucleus"/>
    <property type="evidence" value="ECO:0007669"/>
    <property type="project" value="UniProtKB-ARBA"/>
</dbReference>
<sequence>MESETSSSYAGDCETISSYSHSQSYAWEPYYGHGNGVYGSGHWPYTPATSAPSNAHPPSAYNSPRIKPQHIDPTLLDLNQTAYSESPGLDNYTINQAQPTIETTIDLGLPAEQCVDPQLPAATNAQIEFHGNLNQHQHGEPYNPAYSNRFPPAANYSGRVDVAQDETDQLIRPGDGIGLADSPSHAVTPSPSTHSAVPTGPNGVSVCTCGKQYKRNSELTRHIKQKTEGPQHICGLDNCGRAFNDLKDLFRHQSSQKHGNVRFFRCKEEGCIYASATHGFSRRDNFMRHMDDQHGIRVPRKHEK</sequence>
<feature type="domain" description="C2H2-type" evidence="7">
    <location>
        <begin position="232"/>
        <end position="263"/>
    </location>
</feature>
<keyword evidence="3 5" id="KW-0863">Zinc-finger</keyword>
<comment type="caution">
    <text evidence="8">The sequence shown here is derived from an EMBL/GenBank/DDBJ whole genome shotgun (WGS) entry which is preliminary data.</text>
</comment>
<name>A0A9P4IBC4_9PEZI</name>
<feature type="region of interest" description="Disordered" evidence="6">
    <location>
        <begin position="49"/>
        <end position="70"/>
    </location>
</feature>
<dbReference type="GO" id="GO:0045944">
    <property type="term" value="P:positive regulation of transcription by RNA polymerase II"/>
    <property type="evidence" value="ECO:0007669"/>
    <property type="project" value="UniProtKB-ARBA"/>
</dbReference>
<evidence type="ECO:0000256" key="2">
    <source>
        <dbReference type="ARBA" id="ARBA00022737"/>
    </source>
</evidence>
<dbReference type="InterPro" id="IPR050329">
    <property type="entry name" value="GLI_C2H2-zinc-finger"/>
</dbReference>
<dbReference type="GO" id="GO:0008270">
    <property type="term" value="F:zinc ion binding"/>
    <property type="evidence" value="ECO:0007669"/>
    <property type="project" value="UniProtKB-KW"/>
</dbReference>
<dbReference type="Proteomes" id="UP000799772">
    <property type="component" value="Unassembled WGS sequence"/>
</dbReference>
<accession>A0A9P4IBC4</accession>
<dbReference type="InterPro" id="IPR013087">
    <property type="entry name" value="Znf_C2H2_type"/>
</dbReference>
<evidence type="ECO:0000256" key="6">
    <source>
        <dbReference type="SAM" id="MobiDB-lite"/>
    </source>
</evidence>
<gene>
    <name evidence="8" type="ORF">NA57DRAFT_75695</name>
</gene>
<dbReference type="GO" id="GO:0000978">
    <property type="term" value="F:RNA polymerase II cis-regulatory region sequence-specific DNA binding"/>
    <property type="evidence" value="ECO:0007669"/>
    <property type="project" value="TreeGrafter"/>
</dbReference>
<evidence type="ECO:0000256" key="1">
    <source>
        <dbReference type="ARBA" id="ARBA00022723"/>
    </source>
</evidence>
<dbReference type="PROSITE" id="PS00028">
    <property type="entry name" value="ZINC_FINGER_C2H2_1"/>
    <property type="match status" value="1"/>
</dbReference>
<evidence type="ECO:0000256" key="5">
    <source>
        <dbReference type="PROSITE-ProRule" id="PRU00042"/>
    </source>
</evidence>
<keyword evidence="2" id="KW-0677">Repeat</keyword>
<reference evidence="8" key="1">
    <citation type="journal article" date="2020" name="Stud. Mycol.">
        <title>101 Dothideomycetes genomes: a test case for predicting lifestyles and emergence of pathogens.</title>
        <authorList>
            <person name="Haridas S."/>
            <person name="Albert R."/>
            <person name="Binder M."/>
            <person name="Bloem J."/>
            <person name="Labutti K."/>
            <person name="Salamov A."/>
            <person name="Andreopoulos B."/>
            <person name="Baker S."/>
            <person name="Barry K."/>
            <person name="Bills G."/>
            <person name="Bluhm B."/>
            <person name="Cannon C."/>
            <person name="Castanera R."/>
            <person name="Culley D."/>
            <person name="Daum C."/>
            <person name="Ezra D."/>
            <person name="Gonzalez J."/>
            <person name="Henrissat B."/>
            <person name="Kuo A."/>
            <person name="Liang C."/>
            <person name="Lipzen A."/>
            <person name="Lutzoni F."/>
            <person name="Magnuson J."/>
            <person name="Mondo S."/>
            <person name="Nolan M."/>
            <person name="Ohm R."/>
            <person name="Pangilinan J."/>
            <person name="Park H.-J."/>
            <person name="Ramirez L."/>
            <person name="Alfaro M."/>
            <person name="Sun H."/>
            <person name="Tritt A."/>
            <person name="Yoshinaga Y."/>
            <person name="Zwiers L.-H."/>
            <person name="Turgeon B."/>
            <person name="Goodwin S."/>
            <person name="Spatafora J."/>
            <person name="Crous P."/>
            <person name="Grigoriev I."/>
        </authorList>
    </citation>
    <scope>NUCLEOTIDE SEQUENCE</scope>
    <source>
        <strain evidence="8">CBS 133067</strain>
    </source>
</reference>
<keyword evidence="4" id="KW-0862">Zinc</keyword>
<dbReference type="PROSITE" id="PS50157">
    <property type="entry name" value="ZINC_FINGER_C2H2_2"/>
    <property type="match status" value="1"/>
</dbReference>
<dbReference type="PANTHER" id="PTHR19818">
    <property type="entry name" value="ZINC FINGER PROTEIN ZIC AND GLI"/>
    <property type="match status" value="1"/>
</dbReference>
<evidence type="ECO:0000256" key="3">
    <source>
        <dbReference type="ARBA" id="ARBA00022771"/>
    </source>
</evidence>
<evidence type="ECO:0000259" key="7">
    <source>
        <dbReference type="PROSITE" id="PS50157"/>
    </source>
</evidence>
<dbReference type="EMBL" id="ML978126">
    <property type="protein sequence ID" value="KAF2098450.1"/>
    <property type="molecule type" value="Genomic_DNA"/>
</dbReference>
<dbReference type="SMART" id="SM00355">
    <property type="entry name" value="ZnF_C2H2"/>
    <property type="match status" value="2"/>
</dbReference>
<protein>
    <recommendedName>
        <fullName evidence="7">C2H2-type domain-containing protein</fullName>
    </recommendedName>
</protein>
<dbReference type="PANTHER" id="PTHR19818:SF139">
    <property type="entry name" value="PAIR-RULE PROTEIN ODD-PAIRED"/>
    <property type="match status" value="1"/>
</dbReference>
<dbReference type="OrthoDB" id="8922241at2759"/>
<keyword evidence="1" id="KW-0479">Metal-binding</keyword>
<dbReference type="GO" id="GO:0000981">
    <property type="term" value="F:DNA-binding transcription factor activity, RNA polymerase II-specific"/>
    <property type="evidence" value="ECO:0007669"/>
    <property type="project" value="TreeGrafter"/>
</dbReference>
<dbReference type="InterPro" id="IPR036236">
    <property type="entry name" value="Znf_C2H2_sf"/>
</dbReference>
<dbReference type="AlphaFoldDB" id="A0A9P4IBC4"/>
<evidence type="ECO:0000256" key="4">
    <source>
        <dbReference type="ARBA" id="ARBA00022833"/>
    </source>
</evidence>
<proteinExistence type="predicted"/>